<evidence type="ECO:0000256" key="1">
    <source>
        <dbReference type="ARBA" id="ARBA00004141"/>
    </source>
</evidence>
<feature type="domain" description="EamA" evidence="7">
    <location>
        <begin position="138"/>
        <end position="268"/>
    </location>
</feature>
<evidence type="ECO:0000256" key="3">
    <source>
        <dbReference type="ARBA" id="ARBA00022692"/>
    </source>
</evidence>
<feature type="transmembrane region" description="Helical" evidence="6">
    <location>
        <begin position="87"/>
        <end position="105"/>
    </location>
</feature>
<keyword evidence="4 6" id="KW-1133">Transmembrane helix</keyword>
<feature type="transmembrane region" description="Helical" evidence="6">
    <location>
        <begin position="114"/>
        <end position="132"/>
    </location>
</feature>
<organism evidence="8 9">
    <name type="scientific">Oryzicola mucosus</name>
    <dbReference type="NCBI Taxonomy" id="2767425"/>
    <lineage>
        <taxon>Bacteria</taxon>
        <taxon>Pseudomonadati</taxon>
        <taxon>Pseudomonadota</taxon>
        <taxon>Alphaproteobacteria</taxon>
        <taxon>Hyphomicrobiales</taxon>
        <taxon>Phyllobacteriaceae</taxon>
        <taxon>Oryzicola</taxon>
    </lineage>
</organism>
<dbReference type="InterPro" id="IPR037185">
    <property type="entry name" value="EmrE-like"/>
</dbReference>
<evidence type="ECO:0000256" key="5">
    <source>
        <dbReference type="ARBA" id="ARBA00023136"/>
    </source>
</evidence>
<dbReference type="RefSeq" id="WP_188164967.1">
    <property type="nucleotide sequence ID" value="NZ_JACVVX010000003.1"/>
</dbReference>
<dbReference type="Proteomes" id="UP000643405">
    <property type="component" value="Unassembled WGS sequence"/>
</dbReference>
<accession>A0A8J6PJS6</accession>
<feature type="transmembrane region" description="Helical" evidence="6">
    <location>
        <begin position="60"/>
        <end position="81"/>
    </location>
</feature>
<dbReference type="SUPFAM" id="SSF103481">
    <property type="entry name" value="Multidrug resistance efflux transporter EmrE"/>
    <property type="match status" value="2"/>
</dbReference>
<dbReference type="PANTHER" id="PTHR22911:SF6">
    <property type="entry name" value="SOLUTE CARRIER FAMILY 35 MEMBER G1"/>
    <property type="match status" value="1"/>
</dbReference>
<dbReference type="InterPro" id="IPR000620">
    <property type="entry name" value="EamA_dom"/>
</dbReference>
<dbReference type="PANTHER" id="PTHR22911">
    <property type="entry name" value="ACYL-MALONYL CONDENSING ENZYME-RELATED"/>
    <property type="match status" value="1"/>
</dbReference>
<comment type="similarity">
    <text evidence="2">Belongs to the drug/metabolite transporter (DMT) superfamily. 10 TMS drug/metabolite exporter (DME) (TC 2.A.7.3) family.</text>
</comment>
<evidence type="ECO:0000313" key="8">
    <source>
        <dbReference type="EMBL" id="MBD0415563.1"/>
    </source>
</evidence>
<evidence type="ECO:0000256" key="2">
    <source>
        <dbReference type="ARBA" id="ARBA00009853"/>
    </source>
</evidence>
<proteinExistence type="inferred from homology"/>
<evidence type="ECO:0000259" key="7">
    <source>
        <dbReference type="Pfam" id="PF00892"/>
    </source>
</evidence>
<keyword evidence="9" id="KW-1185">Reference proteome</keyword>
<name>A0A8J6PJS6_9HYPH</name>
<dbReference type="EMBL" id="JACVVX010000003">
    <property type="protein sequence ID" value="MBD0415563.1"/>
    <property type="molecule type" value="Genomic_DNA"/>
</dbReference>
<keyword evidence="5 6" id="KW-0472">Membrane</keyword>
<evidence type="ECO:0000256" key="6">
    <source>
        <dbReference type="SAM" id="Phobius"/>
    </source>
</evidence>
<evidence type="ECO:0000313" key="9">
    <source>
        <dbReference type="Proteomes" id="UP000643405"/>
    </source>
</evidence>
<dbReference type="AlphaFoldDB" id="A0A8J6PJS6"/>
<comment type="caution">
    <text evidence="8">The sequence shown here is derived from an EMBL/GenBank/DDBJ whole genome shotgun (WGS) entry which is preliminary data.</text>
</comment>
<sequence>MTMNALIFSIMVALIKTSAESVPVSLIMFFSVATQFLFIGLRNFPMFGQALVKSERRGAHLLRVVLLISSLYAGFSAVVLLPLAEATAISFSKAFFVTLFAAMLLREAVGPRRWLAVFVGFAGILILARPGSGDVSTAGALMGLFSAAAAAAGTIATRVLAQRDPPAMLLLYQTAFGTLMLTPIAIWNWVTPDFETFCILVATGLLSVIGNTSMIMALRVGEASALAPVDFTRAVFAIAIGAIFLGEMPTALALFGTVVIIVGALLSLRRSPVKIKPFE</sequence>
<reference evidence="8" key="1">
    <citation type="submission" date="2020-09" db="EMBL/GenBank/DDBJ databases">
        <title>Genome seq and assembly of Tianweitania sp.</title>
        <authorList>
            <person name="Chhetri G."/>
        </authorList>
    </citation>
    <scope>NUCLEOTIDE SEQUENCE</scope>
    <source>
        <strain evidence="8">Rool2</strain>
    </source>
</reference>
<dbReference type="GO" id="GO:0016020">
    <property type="term" value="C:membrane"/>
    <property type="evidence" value="ECO:0007669"/>
    <property type="project" value="UniProtKB-SubCell"/>
</dbReference>
<dbReference type="Pfam" id="PF00892">
    <property type="entry name" value="EamA"/>
    <property type="match status" value="1"/>
</dbReference>
<gene>
    <name evidence="8" type="ORF">ICI42_12910</name>
</gene>
<feature type="transmembrane region" description="Helical" evidence="6">
    <location>
        <begin position="169"/>
        <end position="190"/>
    </location>
</feature>
<feature type="transmembrane region" description="Helical" evidence="6">
    <location>
        <begin position="138"/>
        <end position="157"/>
    </location>
</feature>
<evidence type="ECO:0000256" key="4">
    <source>
        <dbReference type="ARBA" id="ARBA00022989"/>
    </source>
</evidence>
<feature type="transmembrane region" description="Helical" evidence="6">
    <location>
        <begin position="225"/>
        <end position="245"/>
    </location>
</feature>
<feature type="transmembrane region" description="Helical" evidence="6">
    <location>
        <begin position="196"/>
        <end position="218"/>
    </location>
</feature>
<comment type="subcellular location">
    <subcellularLocation>
        <location evidence="1">Membrane</location>
        <topology evidence="1">Multi-pass membrane protein</topology>
    </subcellularLocation>
</comment>
<keyword evidence="3 6" id="KW-0812">Transmembrane</keyword>
<protein>
    <submittedName>
        <fullName evidence="8">DMT family transporter</fullName>
    </submittedName>
</protein>